<dbReference type="SUPFAM" id="SSF103473">
    <property type="entry name" value="MFS general substrate transporter"/>
    <property type="match status" value="1"/>
</dbReference>
<keyword evidence="5 6" id="KW-0472">Membrane</keyword>
<evidence type="ECO:0000256" key="1">
    <source>
        <dbReference type="ARBA" id="ARBA00004141"/>
    </source>
</evidence>
<dbReference type="STRING" id="303698.A0A1V6TAT0"/>
<dbReference type="AlphaFoldDB" id="A0A1V6TAT0"/>
<proteinExistence type="predicted"/>
<evidence type="ECO:0000256" key="6">
    <source>
        <dbReference type="SAM" id="Phobius"/>
    </source>
</evidence>
<feature type="transmembrane region" description="Helical" evidence="6">
    <location>
        <begin position="178"/>
        <end position="198"/>
    </location>
</feature>
<feature type="transmembrane region" description="Helical" evidence="6">
    <location>
        <begin position="339"/>
        <end position="358"/>
    </location>
</feature>
<gene>
    <name evidence="8" type="ORF">PENSTE_c009G06335</name>
</gene>
<evidence type="ECO:0000313" key="8">
    <source>
        <dbReference type="EMBL" id="OQE23261.1"/>
    </source>
</evidence>
<name>A0A1V6TAT0_9EURO</name>
<feature type="transmembrane region" description="Helical" evidence="6">
    <location>
        <begin position="420"/>
        <end position="441"/>
    </location>
</feature>
<evidence type="ECO:0000256" key="2">
    <source>
        <dbReference type="ARBA" id="ARBA00022448"/>
    </source>
</evidence>
<accession>A0A1V6TAT0</accession>
<feature type="transmembrane region" description="Helical" evidence="6">
    <location>
        <begin position="447"/>
        <end position="468"/>
    </location>
</feature>
<dbReference type="InterPro" id="IPR036259">
    <property type="entry name" value="MFS_trans_sf"/>
</dbReference>
<feature type="transmembrane region" description="Helical" evidence="6">
    <location>
        <begin position="370"/>
        <end position="387"/>
    </location>
</feature>
<feature type="transmembrane region" description="Helical" evidence="6">
    <location>
        <begin position="90"/>
        <end position="109"/>
    </location>
</feature>
<dbReference type="InterPro" id="IPR011701">
    <property type="entry name" value="MFS"/>
</dbReference>
<comment type="caution">
    <text evidence="8">The sequence shown here is derived from an EMBL/GenBank/DDBJ whole genome shotgun (WGS) entry which is preliminary data.</text>
</comment>
<dbReference type="EMBL" id="MLKD01000009">
    <property type="protein sequence ID" value="OQE23261.1"/>
    <property type="molecule type" value="Genomic_DNA"/>
</dbReference>
<evidence type="ECO:0000256" key="4">
    <source>
        <dbReference type="ARBA" id="ARBA00022989"/>
    </source>
</evidence>
<dbReference type="Pfam" id="PF07690">
    <property type="entry name" value="MFS_1"/>
    <property type="match status" value="1"/>
</dbReference>
<evidence type="ECO:0000313" key="9">
    <source>
        <dbReference type="Proteomes" id="UP000191285"/>
    </source>
</evidence>
<keyword evidence="3 6" id="KW-0812">Transmembrane</keyword>
<sequence length="484" mass="51719">MESKKPWLYNIRSSESFVVIVVSIAIFTDAFIYGMIVPIIPVVLVDRIDGAREEDAQSWVSILLAVYGATLLVGSPLFGWFADRCQHRRFPFVLGLIALGASTLLFVVARSPGVLIIARSLQGLSAAAVWVVGLAIIADNVPQERVGEAMGQTTIALTWGFLLGPIAGGIMFEKVGFYATFIVPTAFIVLEVILRLAMLEVPKPVQDKNPVRSQDVCAPSGSYDTFSRSTSWQTEVTGTEHDFNEQTSLLRSSTPCTENSGSNDQKPATIFHLLRSPRLPLACIATVVMAVVFSALETTIPLHVMDTFGWSSTGVGLILVAPSIPSFAGVQMGRLVSRVGVRIPAAVAFLLSGLVWISMRFVNDGTPFDVGLLACLLVMLGLAIVTVEITSMTEVSQVVVDYETENPGAFGEKSPVAQAYALYNMAFAGGQLLGPILAGGIRIRAGWSAMTLVLGLLCAVTAIPMGLFSGAQSRSVEAEAERDG</sequence>
<keyword evidence="2" id="KW-0813">Transport</keyword>
<comment type="subcellular location">
    <subcellularLocation>
        <location evidence="1">Membrane</location>
        <topology evidence="1">Multi-pass membrane protein</topology>
    </subcellularLocation>
</comment>
<feature type="transmembrane region" description="Helical" evidence="6">
    <location>
        <begin position="279"/>
        <end position="296"/>
    </location>
</feature>
<feature type="transmembrane region" description="Helical" evidence="6">
    <location>
        <begin position="16"/>
        <end position="44"/>
    </location>
</feature>
<dbReference type="OrthoDB" id="5086884at2759"/>
<feature type="transmembrane region" description="Helical" evidence="6">
    <location>
        <begin position="308"/>
        <end position="327"/>
    </location>
</feature>
<keyword evidence="4 6" id="KW-1133">Transmembrane helix</keyword>
<dbReference type="PANTHER" id="PTHR23506:SF23">
    <property type="entry name" value="GH10249P"/>
    <property type="match status" value="1"/>
</dbReference>
<feature type="transmembrane region" description="Helical" evidence="6">
    <location>
        <begin position="56"/>
        <end position="78"/>
    </location>
</feature>
<dbReference type="Proteomes" id="UP000191285">
    <property type="component" value="Unassembled WGS sequence"/>
</dbReference>
<feature type="domain" description="Major facilitator superfamily (MFS) profile" evidence="7">
    <location>
        <begin position="18"/>
        <end position="473"/>
    </location>
</feature>
<dbReference type="Gene3D" id="1.20.1250.20">
    <property type="entry name" value="MFS general substrate transporter like domains"/>
    <property type="match status" value="1"/>
</dbReference>
<dbReference type="GO" id="GO:0016020">
    <property type="term" value="C:membrane"/>
    <property type="evidence" value="ECO:0007669"/>
    <property type="project" value="UniProtKB-SubCell"/>
</dbReference>
<keyword evidence="9" id="KW-1185">Reference proteome</keyword>
<feature type="transmembrane region" description="Helical" evidence="6">
    <location>
        <begin position="121"/>
        <end position="141"/>
    </location>
</feature>
<dbReference type="PANTHER" id="PTHR23506">
    <property type="entry name" value="GH10249P"/>
    <property type="match status" value="1"/>
</dbReference>
<organism evidence="8 9">
    <name type="scientific">Penicillium steckii</name>
    <dbReference type="NCBI Taxonomy" id="303698"/>
    <lineage>
        <taxon>Eukaryota</taxon>
        <taxon>Fungi</taxon>
        <taxon>Dikarya</taxon>
        <taxon>Ascomycota</taxon>
        <taxon>Pezizomycotina</taxon>
        <taxon>Eurotiomycetes</taxon>
        <taxon>Eurotiomycetidae</taxon>
        <taxon>Eurotiales</taxon>
        <taxon>Aspergillaceae</taxon>
        <taxon>Penicillium</taxon>
    </lineage>
</organism>
<dbReference type="CDD" id="cd17325">
    <property type="entry name" value="MFS_MdtG_SLC18_like"/>
    <property type="match status" value="1"/>
</dbReference>
<dbReference type="InterPro" id="IPR050930">
    <property type="entry name" value="MFS_Vesicular_Transporter"/>
</dbReference>
<dbReference type="GO" id="GO:0022857">
    <property type="term" value="F:transmembrane transporter activity"/>
    <property type="evidence" value="ECO:0007669"/>
    <property type="project" value="InterPro"/>
</dbReference>
<evidence type="ECO:0000259" key="7">
    <source>
        <dbReference type="PROSITE" id="PS50850"/>
    </source>
</evidence>
<protein>
    <recommendedName>
        <fullName evidence="7">Major facilitator superfamily (MFS) profile domain-containing protein</fullName>
    </recommendedName>
</protein>
<dbReference type="InterPro" id="IPR020846">
    <property type="entry name" value="MFS_dom"/>
</dbReference>
<reference evidence="9" key="1">
    <citation type="journal article" date="2017" name="Nat. Microbiol.">
        <title>Global analysis of biosynthetic gene clusters reveals vast potential of secondary metabolite production in Penicillium species.</title>
        <authorList>
            <person name="Nielsen J.C."/>
            <person name="Grijseels S."/>
            <person name="Prigent S."/>
            <person name="Ji B."/>
            <person name="Dainat J."/>
            <person name="Nielsen K.F."/>
            <person name="Frisvad J.C."/>
            <person name="Workman M."/>
            <person name="Nielsen J."/>
        </authorList>
    </citation>
    <scope>NUCLEOTIDE SEQUENCE [LARGE SCALE GENOMIC DNA]</scope>
    <source>
        <strain evidence="9">IBT 24891</strain>
    </source>
</reference>
<feature type="transmembrane region" description="Helical" evidence="6">
    <location>
        <begin position="153"/>
        <end position="172"/>
    </location>
</feature>
<evidence type="ECO:0000256" key="5">
    <source>
        <dbReference type="ARBA" id="ARBA00023136"/>
    </source>
</evidence>
<dbReference type="PROSITE" id="PS50850">
    <property type="entry name" value="MFS"/>
    <property type="match status" value="1"/>
</dbReference>
<evidence type="ECO:0000256" key="3">
    <source>
        <dbReference type="ARBA" id="ARBA00022692"/>
    </source>
</evidence>